<accession>A0AAV7M7X6</accession>
<feature type="compositionally biased region" description="Basic and acidic residues" evidence="1">
    <location>
        <begin position="104"/>
        <end position="118"/>
    </location>
</feature>
<gene>
    <name evidence="2" type="ORF">NDU88_004721</name>
</gene>
<reference evidence="2" key="1">
    <citation type="journal article" date="2022" name="bioRxiv">
        <title>Sequencing and chromosome-scale assembly of the giantPleurodeles waltlgenome.</title>
        <authorList>
            <person name="Brown T."/>
            <person name="Elewa A."/>
            <person name="Iarovenko S."/>
            <person name="Subramanian E."/>
            <person name="Araus A.J."/>
            <person name="Petzold A."/>
            <person name="Susuki M."/>
            <person name="Suzuki K.-i.T."/>
            <person name="Hayashi T."/>
            <person name="Toyoda A."/>
            <person name="Oliveira C."/>
            <person name="Osipova E."/>
            <person name="Leigh N.D."/>
            <person name="Simon A."/>
            <person name="Yun M.H."/>
        </authorList>
    </citation>
    <scope>NUCLEOTIDE SEQUENCE</scope>
    <source>
        <strain evidence="2">20211129_DDA</strain>
        <tissue evidence="2">Liver</tissue>
    </source>
</reference>
<evidence type="ECO:0000313" key="2">
    <source>
        <dbReference type="EMBL" id="KAJ1099622.1"/>
    </source>
</evidence>
<keyword evidence="3" id="KW-1185">Reference proteome</keyword>
<feature type="compositionally biased region" description="Basic residues" evidence="1">
    <location>
        <begin position="50"/>
        <end position="60"/>
    </location>
</feature>
<sequence length="118" mass="13757">MRQINREAQIKQSRFGLRGKAMCREISSKRGVETYFKMCRQNDSATKKTRDPKHGKRRDATKKTWDPRRGKQRDAAKKTWDPRHGKQGEEAKKTQTEVAVAKACAKEGEPEKVWRAER</sequence>
<feature type="region of interest" description="Disordered" evidence="1">
    <location>
        <begin position="39"/>
        <end position="118"/>
    </location>
</feature>
<dbReference type="AlphaFoldDB" id="A0AAV7M7X6"/>
<comment type="caution">
    <text evidence="2">The sequence shown here is derived from an EMBL/GenBank/DDBJ whole genome shotgun (WGS) entry which is preliminary data.</text>
</comment>
<dbReference type="Proteomes" id="UP001066276">
    <property type="component" value="Chromosome 10"/>
</dbReference>
<protein>
    <submittedName>
        <fullName evidence="2">Uncharacterized protein</fullName>
    </submittedName>
</protein>
<organism evidence="2 3">
    <name type="scientific">Pleurodeles waltl</name>
    <name type="common">Iberian ribbed newt</name>
    <dbReference type="NCBI Taxonomy" id="8319"/>
    <lineage>
        <taxon>Eukaryota</taxon>
        <taxon>Metazoa</taxon>
        <taxon>Chordata</taxon>
        <taxon>Craniata</taxon>
        <taxon>Vertebrata</taxon>
        <taxon>Euteleostomi</taxon>
        <taxon>Amphibia</taxon>
        <taxon>Batrachia</taxon>
        <taxon>Caudata</taxon>
        <taxon>Salamandroidea</taxon>
        <taxon>Salamandridae</taxon>
        <taxon>Pleurodelinae</taxon>
        <taxon>Pleurodeles</taxon>
    </lineage>
</organism>
<name>A0AAV7M7X6_PLEWA</name>
<proteinExistence type="predicted"/>
<evidence type="ECO:0000313" key="3">
    <source>
        <dbReference type="Proteomes" id="UP001066276"/>
    </source>
</evidence>
<evidence type="ECO:0000256" key="1">
    <source>
        <dbReference type="SAM" id="MobiDB-lite"/>
    </source>
</evidence>
<feature type="compositionally biased region" description="Basic and acidic residues" evidence="1">
    <location>
        <begin position="61"/>
        <end position="95"/>
    </location>
</feature>
<dbReference type="EMBL" id="JANPWB010000014">
    <property type="protein sequence ID" value="KAJ1099622.1"/>
    <property type="molecule type" value="Genomic_DNA"/>
</dbReference>